<organism evidence="2 3">
    <name type="scientific">Pannus brasiliensis CCIBt3594</name>
    <dbReference type="NCBI Taxonomy" id="1427578"/>
    <lineage>
        <taxon>Bacteria</taxon>
        <taxon>Bacillati</taxon>
        <taxon>Cyanobacteriota</taxon>
        <taxon>Cyanophyceae</taxon>
        <taxon>Oscillatoriophycideae</taxon>
        <taxon>Chroococcales</taxon>
        <taxon>Microcystaceae</taxon>
        <taxon>Pannus</taxon>
    </lineage>
</organism>
<dbReference type="RefSeq" id="WP_332865362.1">
    <property type="nucleotide sequence ID" value="NZ_JBAFSM010000020.1"/>
</dbReference>
<keyword evidence="3" id="KW-1185">Reference proteome</keyword>
<evidence type="ECO:0000313" key="2">
    <source>
        <dbReference type="EMBL" id="MEG3437884.1"/>
    </source>
</evidence>
<accession>A0AAW9QS70</accession>
<keyword evidence="1" id="KW-1133">Transmembrane helix</keyword>
<evidence type="ECO:0000313" key="3">
    <source>
        <dbReference type="Proteomes" id="UP001328733"/>
    </source>
</evidence>
<keyword evidence="1" id="KW-0812">Transmembrane</keyword>
<evidence type="ECO:0000256" key="1">
    <source>
        <dbReference type="SAM" id="Phobius"/>
    </source>
</evidence>
<keyword evidence="1" id="KW-0472">Membrane</keyword>
<evidence type="ECO:0008006" key="4">
    <source>
        <dbReference type="Google" id="ProtNLM"/>
    </source>
</evidence>
<dbReference type="AlphaFoldDB" id="A0AAW9QS70"/>
<comment type="caution">
    <text evidence="2">The sequence shown here is derived from an EMBL/GenBank/DDBJ whole genome shotgun (WGS) entry which is preliminary data.</text>
</comment>
<dbReference type="Proteomes" id="UP001328733">
    <property type="component" value="Unassembled WGS sequence"/>
</dbReference>
<feature type="transmembrane region" description="Helical" evidence="1">
    <location>
        <begin position="47"/>
        <end position="67"/>
    </location>
</feature>
<protein>
    <recommendedName>
        <fullName evidence="4">Conjugal transfer protein</fullName>
    </recommendedName>
</protein>
<proteinExistence type="predicted"/>
<dbReference type="EMBL" id="JBAFSM010000020">
    <property type="protein sequence ID" value="MEG3437884.1"/>
    <property type="molecule type" value="Genomic_DNA"/>
</dbReference>
<reference evidence="2 3" key="1">
    <citation type="submission" date="2024-01" db="EMBL/GenBank/DDBJ databases">
        <title>Genomic insights into the taxonomy and metabolism of the cyanobacterium Pannus brasiliensis CCIBt3594.</title>
        <authorList>
            <person name="Machado M."/>
            <person name="Botero N.B."/>
            <person name="Andreote A.P.D."/>
            <person name="Feitosa A.M.T."/>
            <person name="Popin R."/>
            <person name="Sivonen K."/>
            <person name="Fiore M.F."/>
        </authorList>
    </citation>
    <scope>NUCLEOTIDE SEQUENCE [LARGE SCALE GENOMIC DNA]</scope>
    <source>
        <strain evidence="2 3">CCIBt3594</strain>
    </source>
</reference>
<feature type="transmembrane region" description="Helical" evidence="1">
    <location>
        <begin position="20"/>
        <end position="41"/>
    </location>
</feature>
<sequence>MSEEREFRRINQALGKQPKIGPFPAGQVFPLALILLLSWWAKEAFHLSWINATLFGAWLMGTSWILTGNRAWRFFSKFVTRPYFTRASARYESLLLKSDGIADKRRKSGRERDEN</sequence>
<gene>
    <name evidence="2" type="ORF">V0288_12220</name>
</gene>
<name>A0AAW9QS70_9CHRO</name>